<dbReference type="Pfam" id="PF12796">
    <property type="entry name" value="Ank_2"/>
    <property type="match status" value="1"/>
</dbReference>
<evidence type="ECO:0000313" key="5">
    <source>
        <dbReference type="Proteomes" id="UP001233999"/>
    </source>
</evidence>
<dbReference type="Pfam" id="PF00023">
    <property type="entry name" value="Ank"/>
    <property type="match status" value="1"/>
</dbReference>
<dbReference type="PANTHER" id="PTHR24123">
    <property type="entry name" value="ANKYRIN REPEAT-CONTAINING"/>
    <property type="match status" value="1"/>
</dbReference>
<keyword evidence="2 3" id="KW-0040">ANK repeat</keyword>
<dbReference type="PROSITE" id="PS50297">
    <property type="entry name" value="ANK_REP_REGION"/>
    <property type="match status" value="1"/>
</dbReference>
<feature type="non-terminal residue" evidence="4">
    <location>
        <position position="199"/>
    </location>
</feature>
<keyword evidence="1" id="KW-0677">Repeat</keyword>
<evidence type="ECO:0000256" key="2">
    <source>
        <dbReference type="ARBA" id="ARBA00023043"/>
    </source>
</evidence>
<gene>
    <name evidence="4" type="ORF">L9F63_006073</name>
</gene>
<dbReference type="InterPro" id="IPR051165">
    <property type="entry name" value="Multifunctional_ANK_Repeat"/>
</dbReference>
<dbReference type="Gene3D" id="1.25.40.20">
    <property type="entry name" value="Ankyrin repeat-containing domain"/>
    <property type="match status" value="2"/>
</dbReference>
<dbReference type="Proteomes" id="UP001233999">
    <property type="component" value="Unassembled WGS sequence"/>
</dbReference>
<proteinExistence type="predicted"/>
<reference evidence="4" key="2">
    <citation type="submission" date="2023-05" db="EMBL/GenBank/DDBJ databases">
        <authorList>
            <person name="Fouks B."/>
        </authorList>
    </citation>
    <scope>NUCLEOTIDE SEQUENCE</scope>
    <source>
        <strain evidence="4">Stay&amp;Tobe</strain>
        <tissue evidence="4">Testes</tissue>
    </source>
</reference>
<feature type="repeat" description="ANK" evidence="3">
    <location>
        <begin position="127"/>
        <end position="159"/>
    </location>
</feature>
<sequence>MLNERDTGGRTALYLAIMNLKRFNYRGEVNSIDNKEDINYRIIETLLEHGANVNCEEDKVLHYRQLRLAEEIKAWPVVEELLKKQADDRDLVWMRENVEKRALQEGYVNLVKFILKCGVSVQHTIMNESTMLHVAAQYGQLRLVQLLIEHGADVDISTGEHKTTPLMSAAQQFVILNHSWSGSWTRIAHMQLVDGRNAT</sequence>
<name>A0AAD7ZB89_DIPPU</name>
<protein>
    <submittedName>
        <fullName evidence="4">Uncharacterized protein</fullName>
    </submittedName>
</protein>
<dbReference type="PANTHER" id="PTHR24123:SF33">
    <property type="entry name" value="PROTEIN HOS4"/>
    <property type="match status" value="1"/>
</dbReference>
<accession>A0AAD7ZB89</accession>
<evidence type="ECO:0000256" key="3">
    <source>
        <dbReference type="PROSITE-ProRule" id="PRU00023"/>
    </source>
</evidence>
<keyword evidence="5" id="KW-1185">Reference proteome</keyword>
<comment type="caution">
    <text evidence="4">The sequence shown here is derived from an EMBL/GenBank/DDBJ whole genome shotgun (WGS) entry which is preliminary data.</text>
</comment>
<evidence type="ECO:0000256" key="1">
    <source>
        <dbReference type="ARBA" id="ARBA00022737"/>
    </source>
</evidence>
<dbReference type="InterPro" id="IPR036770">
    <property type="entry name" value="Ankyrin_rpt-contain_sf"/>
</dbReference>
<organism evidence="4 5">
    <name type="scientific">Diploptera punctata</name>
    <name type="common">Pacific beetle cockroach</name>
    <dbReference type="NCBI Taxonomy" id="6984"/>
    <lineage>
        <taxon>Eukaryota</taxon>
        <taxon>Metazoa</taxon>
        <taxon>Ecdysozoa</taxon>
        <taxon>Arthropoda</taxon>
        <taxon>Hexapoda</taxon>
        <taxon>Insecta</taxon>
        <taxon>Pterygota</taxon>
        <taxon>Neoptera</taxon>
        <taxon>Polyneoptera</taxon>
        <taxon>Dictyoptera</taxon>
        <taxon>Blattodea</taxon>
        <taxon>Blaberoidea</taxon>
        <taxon>Blaberidae</taxon>
        <taxon>Diplopterinae</taxon>
        <taxon>Diploptera</taxon>
    </lineage>
</organism>
<evidence type="ECO:0000313" key="4">
    <source>
        <dbReference type="EMBL" id="KAJ9577329.1"/>
    </source>
</evidence>
<dbReference type="InterPro" id="IPR002110">
    <property type="entry name" value="Ankyrin_rpt"/>
</dbReference>
<dbReference type="AlphaFoldDB" id="A0AAD7ZB89"/>
<dbReference type="PROSITE" id="PS50088">
    <property type="entry name" value="ANK_REPEAT"/>
    <property type="match status" value="1"/>
</dbReference>
<dbReference type="EMBL" id="JASPKZ010009365">
    <property type="protein sequence ID" value="KAJ9577329.1"/>
    <property type="molecule type" value="Genomic_DNA"/>
</dbReference>
<dbReference type="SUPFAM" id="SSF48403">
    <property type="entry name" value="Ankyrin repeat"/>
    <property type="match status" value="1"/>
</dbReference>
<reference evidence="4" key="1">
    <citation type="journal article" date="2023" name="IScience">
        <title>Live-bearing cockroach genome reveals convergent evolutionary mechanisms linked to viviparity in insects and beyond.</title>
        <authorList>
            <person name="Fouks B."/>
            <person name="Harrison M.C."/>
            <person name="Mikhailova A.A."/>
            <person name="Marchal E."/>
            <person name="English S."/>
            <person name="Carruthers M."/>
            <person name="Jennings E.C."/>
            <person name="Chiamaka E.L."/>
            <person name="Frigard R.A."/>
            <person name="Pippel M."/>
            <person name="Attardo G.M."/>
            <person name="Benoit J.B."/>
            <person name="Bornberg-Bauer E."/>
            <person name="Tobe S.S."/>
        </authorList>
    </citation>
    <scope>NUCLEOTIDE SEQUENCE</scope>
    <source>
        <strain evidence="4">Stay&amp;Tobe</strain>
    </source>
</reference>
<dbReference type="SMART" id="SM00248">
    <property type="entry name" value="ANK"/>
    <property type="match status" value="3"/>
</dbReference>